<accession>F0X5Y7</accession>
<evidence type="ECO:0000313" key="1">
    <source>
        <dbReference type="EMBL" id="BAJ78008.1"/>
    </source>
</evidence>
<reference evidence="1" key="1">
    <citation type="submission" date="2011-02" db="EMBL/GenBank/DDBJ databases">
        <title>Construction and analysis of full-length cDNA library of Cryptosporidium parvum.</title>
        <authorList>
            <person name="Yamagishi J."/>
            <person name="Wakaguri H."/>
            <person name="Sugano S."/>
            <person name="Kawano S."/>
            <person name="Fujisaki K."/>
            <person name="Sugimoto C."/>
            <person name="Watanabe J."/>
            <person name="Suzuki Y."/>
            <person name="Kimata I."/>
            <person name="Xuan X."/>
        </authorList>
    </citation>
    <scope>NUCLEOTIDE SEQUENCE</scope>
    <source>
        <strain evidence="1">HNJ-1</strain>
    </source>
</reference>
<dbReference type="AlphaFoldDB" id="F0X5Y7"/>
<sequence length="49" mass="5610">MCTDKLITQKVRQGKSITDVSKRTASYLTLNLQIILCLTKLYQINKLPL</sequence>
<proteinExistence type="evidence at transcript level"/>
<name>F0X5Y7_CRYPV</name>
<organism evidence="1">
    <name type="scientific">Cryptosporidium parvum</name>
    <dbReference type="NCBI Taxonomy" id="5807"/>
    <lineage>
        <taxon>Eukaryota</taxon>
        <taxon>Sar</taxon>
        <taxon>Alveolata</taxon>
        <taxon>Apicomplexa</taxon>
        <taxon>Conoidasida</taxon>
        <taxon>Coccidia</taxon>
        <taxon>Eucoccidiorida</taxon>
        <taxon>Eimeriorina</taxon>
        <taxon>Cryptosporidiidae</taxon>
        <taxon>Cryptosporidium</taxon>
    </lineage>
</organism>
<dbReference type="EMBL" id="FX115905">
    <property type="protein sequence ID" value="BAJ78008.1"/>
    <property type="molecule type" value="mRNA"/>
</dbReference>
<protein>
    <submittedName>
        <fullName evidence="1">Uncharacterized protein</fullName>
    </submittedName>
</protein>